<organism evidence="1 2">
    <name type="scientific">Bacillus infantis NRRL B-14911</name>
    <dbReference type="NCBI Taxonomy" id="1367477"/>
    <lineage>
        <taxon>Bacteria</taxon>
        <taxon>Bacillati</taxon>
        <taxon>Bacillota</taxon>
        <taxon>Bacilli</taxon>
        <taxon>Bacillales</taxon>
        <taxon>Bacillaceae</taxon>
        <taxon>Bacillus</taxon>
    </lineage>
</organism>
<dbReference type="HOGENOM" id="CLU_1007067_0_0_9"/>
<dbReference type="RefSeq" id="WP_022544473.1">
    <property type="nucleotide sequence ID" value="NC_022524.1"/>
</dbReference>
<protein>
    <submittedName>
        <fullName evidence="1">Uncharacterized protein</fullName>
    </submittedName>
</protein>
<keyword evidence="2" id="KW-1185">Reference proteome</keyword>
<dbReference type="EMBL" id="CP006643">
    <property type="protein sequence ID" value="AGX06481.1"/>
    <property type="molecule type" value="Genomic_DNA"/>
</dbReference>
<dbReference type="Proteomes" id="UP000017805">
    <property type="component" value="Chromosome"/>
</dbReference>
<dbReference type="AlphaFoldDB" id="U5LIG3"/>
<dbReference type="PATRIC" id="fig|1367477.3.peg.4631"/>
<gene>
    <name evidence="1" type="ORF">N288_23210</name>
</gene>
<dbReference type="KEGG" id="bif:N288_23210"/>
<evidence type="ECO:0000313" key="2">
    <source>
        <dbReference type="Proteomes" id="UP000017805"/>
    </source>
</evidence>
<sequence>MLIDLLSIEDSCRTQKESEKFTNVNDCLISELIKLVPESKELFNAVICKALKCNKILKIRIAKKADSSFEAYTKSYKNEITICLTSPIELEKLSSILVHELGEADYVTSQFPFLDDPEIQEMYKIVEIFSHPHIRQLATYHKLESIEGLYRERLTEFFLHNDYIKEYLKPWKIILMICWAIQTFPVIKEYKENLKGYQDYKNSVERILVIRDSLNTNFCTKEEVRFAFEEIVEHLESLGMPDPGEIS</sequence>
<proteinExistence type="predicted"/>
<name>U5LIG3_9BACI</name>
<accession>U5LIG3</accession>
<evidence type="ECO:0000313" key="1">
    <source>
        <dbReference type="EMBL" id="AGX06481.1"/>
    </source>
</evidence>
<reference evidence="1 2" key="1">
    <citation type="submission" date="2013-07" db="EMBL/GenBank/DDBJ databases">
        <title>Complete genome sequence of Bacillus infantis NRRL B-14911 that has potential to induce cardiac disease by antigenic mimicry.</title>
        <authorList>
            <person name="Massilamany C."/>
            <person name="Smith T.P.L."/>
            <person name="Loy J.D."/>
            <person name="Barletta R."/>
            <person name="Reddy J."/>
        </authorList>
    </citation>
    <scope>NUCLEOTIDE SEQUENCE [LARGE SCALE GENOMIC DNA]</scope>
    <source>
        <strain evidence="1 2">NRRL B-14911</strain>
    </source>
</reference>